<evidence type="ECO:0000313" key="3">
    <source>
        <dbReference type="EMBL" id="RKN36358.1"/>
    </source>
</evidence>
<organism evidence="3 5">
    <name type="scientific">Micromonospora musae</name>
    <dbReference type="NCBI Taxonomy" id="1894970"/>
    <lineage>
        <taxon>Bacteria</taxon>
        <taxon>Bacillati</taxon>
        <taxon>Actinomycetota</taxon>
        <taxon>Actinomycetes</taxon>
        <taxon>Micromonosporales</taxon>
        <taxon>Micromonosporaceae</taxon>
        <taxon>Micromonospora</taxon>
    </lineage>
</organism>
<evidence type="ECO:0000313" key="2">
    <source>
        <dbReference type="EMBL" id="RKN21298.1"/>
    </source>
</evidence>
<name>A0A3A9YGY1_9ACTN</name>
<dbReference type="RefSeq" id="WP_120676361.1">
    <property type="nucleotide sequence ID" value="NZ_RAZS01000003.1"/>
</dbReference>
<dbReference type="Proteomes" id="UP000271548">
    <property type="component" value="Unassembled WGS sequence"/>
</dbReference>
<dbReference type="CDD" id="cd07721">
    <property type="entry name" value="yflN-like_MBL-fold"/>
    <property type="match status" value="1"/>
</dbReference>
<evidence type="ECO:0000259" key="1">
    <source>
        <dbReference type="SMART" id="SM00849"/>
    </source>
</evidence>
<evidence type="ECO:0000313" key="5">
    <source>
        <dbReference type="Proteomes" id="UP000275865"/>
    </source>
</evidence>
<dbReference type="Pfam" id="PF00753">
    <property type="entry name" value="Lactamase_B"/>
    <property type="match status" value="1"/>
</dbReference>
<dbReference type="Gene3D" id="3.60.15.10">
    <property type="entry name" value="Ribonuclease Z/Hydroxyacylglutathione hydrolase-like"/>
    <property type="match status" value="1"/>
</dbReference>
<accession>A0A3A9YGY1</accession>
<gene>
    <name evidence="3" type="ORF">D7044_01530</name>
    <name evidence="2" type="ORF">D7147_11060</name>
</gene>
<sequence length="235" mass="24845">MAHPPAVPLAPGLWRIPTAGRALVNSYALVDDDGSVTLVDCGLKRAPARIVRGLAAIGKTPGDVTRIVLTHAHPDHAGGAAELARRTDAPVVVHAADVEYAQAGHAPPRDPRVTGGRLFSRFGGGSFPAVDVAQPLADGDVLPVGGGLRVVHTPGHSPGHVSLLHEPTGVLITGDALFNVVGLRWPIKVLCTDFRMTQETAHVLAELEYDVAAFTHGAELTDNPRERIRAFLRQR</sequence>
<dbReference type="GO" id="GO:0016787">
    <property type="term" value="F:hydrolase activity"/>
    <property type="evidence" value="ECO:0007669"/>
    <property type="project" value="UniProtKB-KW"/>
</dbReference>
<keyword evidence="4" id="KW-1185">Reference proteome</keyword>
<dbReference type="Proteomes" id="UP000275865">
    <property type="component" value="Unassembled WGS sequence"/>
</dbReference>
<dbReference type="InterPro" id="IPR050855">
    <property type="entry name" value="NDM-1-like"/>
</dbReference>
<feature type="domain" description="Metallo-beta-lactamase" evidence="1">
    <location>
        <begin position="23"/>
        <end position="216"/>
    </location>
</feature>
<dbReference type="SUPFAM" id="SSF56281">
    <property type="entry name" value="Metallo-hydrolase/oxidoreductase"/>
    <property type="match status" value="1"/>
</dbReference>
<dbReference type="EMBL" id="RAZT01000001">
    <property type="protein sequence ID" value="RKN36358.1"/>
    <property type="molecule type" value="Genomic_DNA"/>
</dbReference>
<protein>
    <submittedName>
        <fullName evidence="3">MBL fold metallo-hydrolase</fullName>
    </submittedName>
</protein>
<dbReference type="SMART" id="SM00849">
    <property type="entry name" value="Lactamase_B"/>
    <property type="match status" value="1"/>
</dbReference>
<dbReference type="PANTHER" id="PTHR42951:SF17">
    <property type="entry name" value="METALLO-BETA-LACTAMASE DOMAIN-CONTAINING PROTEIN"/>
    <property type="match status" value="1"/>
</dbReference>
<dbReference type="PANTHER" id="PTHR42951">
    <property type="entry name" value="METALLO-BETA-LACTAMASE DOMAIN-CONTAINING"/>
    <property type="match status" value="1"/>
</dbReference>
<reference evidence="4 5" key="1">
    <citation type="submission" date="2018-09" db="EMBL/GenBank/DDBJ databases">
        <title>Micromonospora sp. nov. MS1-9, isolated from a root of Musa sp.</title>
        <authorList>
            <person name="Kuncharoen N."/>
            <person name="Kudo T."/>
            <person name="Ohkuma M."/>
            <person name="Yuki M."/>
            <person name="Tanasupawat S."/>
        </authorList>
    </citation>
    <scope>NUCLEOTIDE SEQUENCE [LARGE SCALE GENOMIC DNA]</scope>
    <source>
        <strain evidence="3 5">MS1-9</strain>
        <strain evidence="2 4">NGC1-4</strain>
    </source>
</reference>
<dbReference type="EMBL" id="RAZS01000003">
    <property type="protein sequence ID" value="RKN21298.1"/>
    <property type="molecule type" value="Genomic_DNA"/>
</dbReference>
<dbReference type="InterPro" id="IPR036866">
    <property type="entry name" value="RibonucZ/Hydroxyglut_hydro"/>
</dbReference>
<dbReference type="OrthoDB" id="2971563at2"/>
<dbReference type="AlphaFoldDB" id="A0A3A9YGY1"/>
<evidence type="ECO:0000313" key="4">
    <source>
        <dbReference type="Proteomes" id="UP000271548"/>
    </source>
</evidence>
<comment type="caution">
    <text evidence="3">The sequence shown here is derived from an EMBL/GenBank/DDBJ whole genome shotgun (WGS) entry which is preliminary data.</text>
</comment>
<proteinExistence type="predicted"/>
<dbReference type="InterPro" id="IPR001279">
    <property type="entry name" value="Metallo-B-lactamas"/>
</dbReference>
<keyword evidence="3" id="KW-0378">Hydrolase</keyword>